<proteinExistence type="predicted"/>
<reference evidence="1 2" key="1">
    <citation type="submission" date="2020-06" db="EMBL/GenBank/DDBJ databases">
        <authorList>
            <person name="Li R."/>
            <person name="Bekaert M."/>
        </authorList>
    </citation>
    <scope>NUCLEOTIDE SEQUENCE [LARGE SCALE GENOMIC DNA]</scope>
    <source>
        <strain evidence="2">wild</strain>
    </source>
</reference>
<evidence type="ECO:0000313" key="2">
    <source>
        <dbReference type="Proteomes" id="UP000507470"/>
    </source>
</evidence>
<organism evidence="1 2">
    <name type="scientific">Mytilus coruscus</name>
    <name type="common">Sea mussel</name>
    <dbReference type="NCBI Taxonomy" id="42192"/>
    <lineage>
        <taxon>Eukaryota</taxon>
        <taxon>Metazoa</taxon>
        <taxon>Spiralia</taxon>
        <taxon>Lophotrochozoa</taxon>
        <taxon>Mollusca</taxon>
        <taxon>Bivalvia</taxon>
        <taxon>Autobranchia</taxon>
        <taxon>Pteriomorphia</taxon>
        <taxon>Mytilida</taxon>
        <taxon>Mytiloidea</taxon>
        <taxon>Mytilidae</taxon>
        <taxon>Mytilinae</taxon>
        <taxon>Mytilus</taxon>
    </lineage>
</organism>
<protein>
    <submittedName>
        <fullName evidence="1">Uncharacterized protein</fullName>
    </submittedName>
</protein>
<dbReference type="Proteomes" id="UP000507470">
    <property type="component" value="Unassembled WGS sequence"/>
</dbReference>
<gene>
    <name evidence="1" type="ORF">MCOR_32030</name>
</gene>
<accession>A0A6J8CR71</accession>
<name>A0A6J8CR71_MYTCO</name>
<dbReference type="EMBL" id="CACVKT020005697">
    <property type="protein sequence ID" value="CAC5397604.1"/>
    <property type="molecule type" value="Genomic_DNA"/>
</dbReference>
<dbReference type="OrthoDB" id="6136373at2759"/>
<keyword evidence="2" id="KW-1185">Reference proteome</keyword>
<dbReference type="AlphaFoldDB" id="A0A6J8CR71"/>
<sequence>MKLNLMYITDPAQIENRKIALRGAKQEEHQIVHAVVDLMITLIDNPLQKRRHITHNIEKLKQNIKNNPKHLNTLADLAILYRTINADDKAVTIYETIKEILISNDPNDIKEKAVCVLEQGYAVLCDEFSQNGSRAQHKLADAFQRMHLEKSASIGKKHDFLCQASRNTVISQQLLYRALNCKTKDNVCYEKKSNMEMFEKGIHHLENTAYPKKNVYIWKYYYARACNSVSLITSSNDIKACELYLSVLENLPKDNKKYAVYRARSYACIGHRLVTPKEVRHANLRHSLLSNDKKFQVLVKDPLSAFDYANAEHANDEIVLNRKGKSLLFMCKFKTTEHEKLGFLTEADKALSLSLSLNPRLDRLNFSVRMQVNFEMSSLKHISNDSRYALLQKALKDGKAAILVNLKGNDVSTVAEICQRLAKFPKFFLYGPKAVTNKEYLYIALDYLNQYICAKGQTYFLAFAMGTIHFDMGEFRTALEWHKRAFLLSDYKRAVGNVRKLCLCILRLEETASVYIEFINALTFIASKLDDLEFVNDLVPNGLWNECLGKLLRFLDFLKSLPLTTKQVEIAEYLKNVLLKKTLISAEQLIQIYKNASTHRLQETT</sequence>
<evidence type="ECO:0000313" key="1">
    <source>
        <dbReference type="EMBL" id="CAC5397604.1"/>
    </source>
</evidence>